<reference evidence="2 3" key="1">
    <citation type="submission" date="2023-07" db="EMBL/GenBank/DDBJ databases">
        <title>Sorghum-associated microbial communities from plants grown in Nebraska, USA.</title>
        <authorList>
            <person name="Schachtman D."/>
        </authorList>
    </citation>
    <scope>NUCLEOTIDE SEQUENCE [LARGE SCALE GENOMIC DNA]</scope>
    <source>
        <strain evidence="2 3">3262</strain>
    </source>
</reference>
<dbReference type="InterPro" id="IPR025381">
    <property type="entry name" value="DUF4296"/>
</dbReference>
<name>A0ABU1T6S5_9SPHI</name>
<proteinExistence type="predicted"/>
<protein>
    <submittedName>
        <fullName evidence="2">Vacuolar-type H+-ATPase subunit I/STV1</fullName>
    </submittedName>
</protein>
<evidence type="ECO:0000259" key="1">
    <source>
        <dbReference type="Pfam" id="PF14129"/>
    </source>
</evidence>
<dbReference type="EMBL" id="JAVDUU010000001">
    <property type="protein sequence ID" value="MDR6941095.1"/>
    <property type="molecule type" value="Genomic_DNA"/>
</dbReference>
<accession>A0ABU1T6S5</accession>
<evidence type="ECO:0000313" key="2">
    <source>
        <dbReference type="EMBL" id="MDR6941095.1"/>
    </source>
</evidence>
<dbReference type="Proteomes" id="UP001247620">
    <property type="component" value="Unassembled WGS sequence"/>
</dbReference>
<keyword evidence="3" id="KW-1185">Reference proteome</keyword>
<organism evidence="2 3">
    <name type="scientific">Mucilaginibacter pocheonensis</name>
    <dbReference type="NCBI Taxonomy" id="398050"/>
    <lineage>
        <taxon>Bacteria</taxon>
        <taxon>Pseudomonadati</taxon>
        <taxon>Bacteroidota</taxon>
        <taxon>Sphingobacteriia</taxon>
        <taxon>Sphingobacteriales</taxon>
        <taxon>Sphingobacteriaceae</taxon>
        <taxon>Mucilaginibacter</taxon>
    </lineage>
</organism>
<sequence>MANLLAEVHIIDGSLYNGFQSPDTLYKYGMGNYLATFEKYHTDSATFRKSMNYYATDPDKLSTIYDQVDAKIKALSDSVNLIQTKKRQATLKADSLKTDSIKKAQKKMSKAELRADSLKKVKEQKLKAAHIVDSLKKLQIKMPKPVQRIDSIKKAIRQKRKAHIADSLKKVKTKTS</sequence>
<dbReference type="Pfam" id="PF14129">
    <property type="entry name" value="DUF4296"/>
    <property type="match status" value="1"/>
</dbReference>
<evidence type="ECO:0000313" key="3">
    <source>
        <dbReference type="Proteomes" id="UP001247620"/>
    </source>
</evidence>
<comment type="caution">
    <text evidence="2">The sequence shown here is derived from an EMBL/GenBank/DDBJ whole genome shotgun (WGS) entry which is preliminary data.</text>
</comment>
<feature type="domain" description="DUF4296" evidence="1">
    <location>
        <begin position="1"/>
        <end position="76"/>
    </location>
</feature>
<gene>
    <name evidence="2" type="ORF">J2W55_000923</name>
</gene>